<dbReference type="EMBL" id="QFPJ01000001">
    <property type="protein sequence ID" value="PZQ24670.1"/>
    <property type="molecule type" value="Genomic_DNA"/>
</dbReference>
<dbReference type="Pfam" id="PF01068">
    <property type="entry name" value="DNA_ligase_A_M"/>
    <property type="match status" value="1"/>
</dbReference>
<dbReference type="AlphaFoldDB" id="A0A2W5NEB8"/>
<evidence type="ECO:0000256" key="8">
    <source>
        <dbReference type="ARBA" id="ARBA00022840"/>
    </source>
</evidence>
<keyword evidence="7" id="KW-0227">DNA damage</keyword>
<name>A0A2W5NEB8_SPHMC</name>
<dbReference type="PANTHER" id="PTHR45674:SF13">
    <property type="entry name" value="DNA LIGASE-RELATED"/>
    <property type="match status" value="1"/>
</dbReference>
<dbReference type="Pfam" id="PF04679">
    <property type="entry name" value="DNA_ligase_A_C"/>
    <property type="match status" value="1"/>
</dbReference>
<dbReference type="InterPro" id="IPR026333">
    <property type="entry name" value="ATP_dep_DNA_lig_pp_1105_fam"/>
</dbReference>
<dbReference type="InterPro" id="IPR012309">
    <property type="entry name" value="DNA_ligase_ATP-dep_C"/>
</dbReference>
<keyword evidence="3" id="KW-0132">Cell division</keyword>
<organism evidence="16 17">
    <name type="scientific">Sphingopyxis macrogoltabida</name>
    <name type="common">Sphingomonas macrogoltabidus</name>
    <dbReference type="NCBI Taxonomy" id="33050"/>
    <lineage>
        <taxon>Bacteria</taxon>
        <taxon>Pseudomonadati</taxon>
        <taxon>Pseudomonadota</taxon>
        <taxon>Alphaproteobacteria</taxon>
        <taxon>Sphingomonadales</taxon>
        <taxon>Sphingomonadaceae</taxon>
        <taxon>Sphingopyxis</taxon>
    </lineage>
</organism>
<dbReference type="PROSITE" id="PS50160">
    <property type="entry name" value="DNA_LIGASE_A3"/>
    <property type="match status" value="1"/>
</dbReference>
<dbReference type="InterPro" id="IPR036599">
    <property type="entry name" value="DNA_ligase_N_sf"/>
</dbReference>
<evidence type="ECO:0000256" key="13">
    <source>
        <dbReference type="ARBA" id="ARBA00034003"/>
    </source>
</evidence>
<dbReference type="GO" id="GO:0051301">
    <property type="term" value="P:cell division"/>
    <property type="evidence" value="ECO:0007669"/>
    <property type="project" value="UniProtKB-KW"/>
</dbReference>
<dbReference type="InterPro" id="IPR050191">
    <property type="entry name" value="ATP-dep_DNA_ligase"/>
</dbReference>
<keyword evidence="2 16" id="KW-0436">Ligase</keyword>
<dbReference type="GO" id="GO:0006310">
    <property type="term" value="P:DNA recombination"/>
    <property type="evidence" value="ECO:0007669"/>
    <property type="project" value="UniProtKB-KW"/>
</dbReference>
<dbReference type="GO" id="GO:0046872">
    <property type="term" value="F:metal ion binding"/>
    <property type="evidence" value="ECO:0007669"/>
    <property type="project" value="UniProtKB-KW"/>
</dbReference>
<dbReference type="GO" id="GO:0003677">
    <property type="term" value="F:DNA binding"/>
    <property type="evidence" value="ECO:0007669"/>
    <property type="project" value="InterPro"/>
</dbReference>
<evidence type="ECO:0000256" key="1">
    <source>
        <dbReference type="ARBA" id="ARBA00012727"/>
    </source>
</evidence>
<protein>
    <recommendedName>
        <fullName evidence="1">DNA ligase (ATP)</fullName>
        <ecNumber evidence="1">6.5.1.1</ecNumber>
    </recommendedName>
</protein>
<dbReference type="Gene3D" id="1.10.3260.10">
    <property type="entry name" value="DNA ligase, ATP-dependent, N-terminal domain"/>
    <property type="match status" value="1"/>
</dbReference>
<evidence type="ECO:0000256" key="10">
    <source>
        <dbReference type="ARBA" id="ARBA00023172"/>
    </source>
</evidence>
<evidence type="ECO:0000256" key="6">
    <source>
        <dbReference type="ARBA" id="ARBA00022741"/>
    </source>
</evidence>
<dbReference type="CDD" id="cd07897">
    <property type="entry name" value="Adenylation_DNA_ligase_Bac1"/>
    <property type="match status" value="1"/>
</dbReference>
<dbReference type="GO" id="GO:0003910">
    <property type="term" value="F:DNA ligase (ATP) activity"/>
    <property type="evidence" value="ECO:0007669"/>
    <property type="project" value="UniProtKB-EC"/>
</dbReference>
<evidence type="ECO:0000256" key="12">
    <source>
        <dbReference type="ARBA" id="ARBA00023306"/>
    </source>
</evidence>
<keyword evidence="9" id="KW-0460">Magnesium</keyword>
<evidence type="ECO:0000256" key="4">
    <source>
        <dbReference type="ARBA" id="ARBA00022705"/>
    </source>
</evidence>
<dbReference type="Gene3D" id="2.40.50.140">
    <property type="entry name" value="Nucleic acid-binding proteins"/>
    <property type="match status" value="1"/>
</dbReference>
<comment type="caution">
    <text evidence="16">The sequence shown here is derived from an EMBL/GenBank/DDBJ whole genome shotgun (WGS) entry which is preliminary data.</text>
</comment>
<evidence type="ECO:0000256" key="9">
    <source>
        <dbReference type="ARBA" id="ARBA00022842"/>
    </source>
</evidence>
<feature type="region of interest" description="Disordered" evidence="14">
    <location>
        <begin position="107"/>
        <end position="127"/>
    </location>
</feature>
<keyword evidence="10" id="KW-0233">DNA recombination</keyword>
<dbReference type="InterPro" id="IPR012310">
    <property type="entry name" value="DNA_ligase_ATP-dep_cent"/>
</dbReference>
<evidence type="ECO:0000313" key="17">
    <source>
        <dbReference type="Proteomes" id="UP000248597"/>
    </source>
</evidence>
<keyword evidence="6" id="KW-0547">Nucleotide-binding</keyword>
<dbReference type="EC" id="6.5.1.1" evidence="1"/>
<dbReference type="GO" id="GO:0006260">
    <property type="term" value="P:DNA replication"/>
    <property type="evidence" value="ECO:0007669"/>
    <property type="project" value="UniProtKB-KW"/>
</dbReference>
<evidence type="ECO:0000256" key="3">
    <source>
        <dbReference type="ARBA" id="ARBA00022618"/>
    </source>
</evidence>
<dbReference type="InterPro" id="IPR016059">
    <property type="entry name" value="DNA_ligase_ATP-dep_CS"/>
</dbReference>
<comment type="catalytic activity">
    <reaction evidence="13">
        <text>ATP + (deoxyribonucleotide)n-3'-hydroxyl + 5'-phospho-(deoxyribonucleotide)m = (deoxyribonucleotide)n+m + AMP + diphosphate.</text>
        <dbReference type="EC" id="6.5.1.1"/>
    </reaction>
</comment>
<dbReference type="GO" id="GO:0006281">
    <property type="term" value="P:DNA repair"/>
    <property type="evidence" value="ECO:0007669"/>
    <property type="project" value="UniProtKB-KW"/>
</dbReference>
<dbReference type="GO" id="GO:0005524">
    <property type="term" value="F:ATP binding"/>
    <property type="evidence" value="ECO:0007669"/>
    <property type="project" value="UniProtKB-KW"/>
</dbReference>
<evidence type="ECO:0000259" key="15">
    <source>
        <dbReference type="PROSITE" id="PS50160"/>
    </source>
</evidence>
<dbReference type="PROSITE" id="PS00697">
    <property type="entry name" value="DNA_LIGASE_A1"/>
    <property type="match status" value="1"/>
</dbReference>
<evidence type="ECO:0000256" key="2">
    <source>
        <dbReference type="ARBA" id="ARBA00022598"/>
    </source>
</evidence>
<dbReference type="InterPro" id="IPR012340">
    <property type="entry name" value="NA-bd_OB-fold"/>
</dbReference>
<reference evidence="16 17" key="1">
    <citation type="submission" date="2017-08" db="EMBL/GenBank/DDBJ databases">
        <title>Infants hospitalized years apart are colonized by the same room-sourced microbial strains.</title>
        <authorList>
            <person name="Brooks B."/>
            <person name="Olm M.R."/>
            <person name="Firek B.A."/>
            <person name="Baker R."/>
            <person name="Thomas B.C."/>
            <person name="Morowitz M.J."/>
            <person name="Banfield J.F."/>
        </authorList>
    </citation>
    <scope>NUCLEOTIDE SEQUENCE [LARGE SCALE GENOMIC DNA]</scope>
    <source>
        <strain evidence="16">S2_005_003_R2_47</strain>
    </source>
</reference>
<keyword evidence="8" id="KW-0067">ATP-binding</keyword>
<evidence type="ECO:0000256" key="11">
    <source>
        <dbReference type="ARBA" id="ARBA00023204"/>
    </source>
</evidence>
<keyword evidence="11" id="KW-0234">DNA repair</keyword>
<keyword evidence="4" id="KW-0235">DNA replication</keyword>
<dbReference type="SUPFAM" id="SSF56091">
    <property type="entry name" value="DNA ligase/mRNA capping enzyme, catalytic domain"/>
    <property type="match status" value="1"/>
</dbReference>
<dbReference type="Gene3D" id="3.30.470.30">
    <property type="entry name" value="DNA ligase/mRNA capping enzyme"/>
    <property type="match status" value="1"/>
</dbReference>
<evidence type="ECO:0000256" key="7">
    <source>
        <dbReference type="ARBA" id="ARBA00022763"/>
    </source>
</evidence>
<dbReference type="CDD" id="cd07972">
    <property type="entry name" value="OBF_DNA_ligase_Arch_LigB"/>
    <property type="match status" value="1"/>
</dbReference>
<dbReference type="SUPFAM" id="SSF50249">
    <property type="entry name" value="Nucleic acid-binding proteins"/>
    <property type="match status" value="1"/>
</dbReference>
<evidence type="ECO:0000256" key="5">
    <source>
        <dbReference type="ARBA" id="ARBA00022723"/>
    </source>
</evidence>
<proteinExistence type="predicted"/>
<dbReference type="PANTHER" id="PTHR45674">
    <property type="entry name" value="DNA LIGASE 1/3 FAMILY MEMBER"/>
    <property type="match status" value="1"/>
</dbReference>
<dbReference type="NCBIfam" id="NF006701">
    <property type="entry name" value="PRK09247.1"/>
    <property type="match status" value="1"/>
</dbReference>
<gene>
    <name evidence="16" type="ORF">DI569_00365</name>
</gene>
<evidence type="ECO:0000313" key="16">
    <source>
        <dbReference type="EMBL" id="PZQ24670.1"/>
    </source>
</evidence>
<keyword evidence="5" id="KW-0479">Metal-binding</keyword>
<keyword evidence="12" id="KW-0131">Cell cycle</keyword>
<accession>A0A2W5NEB8</accession>
<evidence type="ECO:0000256" key="14">
    <source>
        <dbReference type="SAM" id="MobiDB-lite"/>
    </source>
</evidence>
<sequence length="554" mass="60767">MKRFAALIDRLIYTRSRNSKLALIVDYLRHAPDPDRGWALAALTEALDFPAVKAGTVRALLATRVDEELFRLSRHFVGDTAETAALLWPENKPLAFGGKVGVGGSGLGANATAPTPGPSPEGEGGLSVSDAVDALAATSRSDAPAVVASLLDRLDADGRYALLKLALGGMRVGVSARLAKQAFAQAFDVPVDDVEELWHAIPPPYEPLFAWGEGRAERPDLADVAFFRPFMLAHPLDDATVDLADYAAEWKWDGIRVQIVRAGRGGSGETRIYSRGGEEISGAFPELVAAFDQDAVIDGELLVRGDAQGGEAASFNALQQRLGRKTVSKKMLVDYPAFVRVYDLLAVDGEDLRGLPWSERRRLLEAFVPRLADSHFDLSQVIDATGFDDLAERRAGARDAAIEGVMLKRRDAPYVAGRRAGLWYKWKRDPLTADCVMMYAQRGNGRRASFYSDYTFGCWSDAGELLPVGKAYSGFTDEELKWLDKFVRDNTLNRFGPVREVEKSLVLEVAFDSIHASKRHKSGLAMRFPRIARIRRDKPAEEADRIATLQAMVT</sequence>
<dbReference type="Proteomes" id="UP000248597">
    <property type="component" value="Unassembled WGS sequence"/>
</dbReference>
<feature type="domain" description="ATP-dependent DNA ligase family profile" evidence="15">
    <location>
        <begin position="330"/>
        <end position="460"/>
    </location>
</feature>
<dbReference type="NCBIfam" id="TIGR04120">
    <property type="entry name" value="DNA_lig_bact"/>
    <property type="match status" value="1"/>
</dbReference>